<feature type="compositionally biased region" description="Polar residues" evidence="1">
    <location>
        <begin position="12"/>
        <end position="30"/>
    </location>
</feature>
<proteinExistence type="predicted"/>
<dbReference type="EMBL" id="JARBJD010000038">
    <property type="protein sequence ID" value="KAK2958371.1"/>
    <property type="molecule type" value="Genomic_DNA"/>
</dbReference>
<name>A0ABQ9Y3R3_9EUKA</name>
<accession>A0ABQ9Y3R3</accession>
<sequence length="881" mass="101393">MPPKHLLGRNLHATQQPPQQKHISSSTSDNHIVDSTIPSSLENINESPLNSYPIPAPTELLTITPNDHQYIQISKQILQYEMKLKQINNETMPERPRLGAHEIGLPTSTMSDWRLVLQDSISQEALQEGGISLFNQIDTDLPLSENEMNHAVRFLEYATLHVKYRLSSDSRLLETILSKDVNRQTNLTSALLKLVCHPSDTLQMAALSFLDSSISKSYPPKSRFAMAVKRLLPQLLERLKPHEIPFTETTIKFHRHLISILDKIFSFSSPETVRHCLEIEATPPLAETLQSEKLDSIFKPSFVYLRSLMATPVCSPETHSGYILLSTMKHFREIVQDDLSRTSFPEVQHFFGEIRQELLEELASILGITSTNEAKLCLHSDWTDPKTVEQWLKGFDYLLGRVSEGTQFSDLGTVAVALFLSHRPSDLDLFFCSEEQFGLKMNDTIVSSSPLNAKSLWTLFTPTQPHHATILLDAFKQFMTRQNSVTVEKHIWSSWFPSFIKAIDPSKLSFTAVFITLHTQLIEILLDNLNMIDRNYFCRKCELTDQQRSELDETYRAFYTRTKDYVVHLSLHPFALDEKRSDVILDFLVEMSLRNFDNSLNKPYREEVRKAMDASALSSSSPPFILTSQLICRLTNDQMIDIVDRIVVLLDSDSSQSHPSSRIVQKSRKIKRTILTHIGADVDLEAVGIAKRIIDQNSLPIVSNSKELNNIILRLVIRNLPHIHRLYATRLCQSQFDHLLAPSIDILRHCLIHPSDYRSRKYVERKDIFVEICRLCDRRVIAEYLSRTGFFSLVVSGLLNYNFEASEDFFRMIVDRSEFPNLNIDDRNKIRRTVPRCLEEGWQDVMEYNIVQGNDVNDFNVQYRFRPMMQYLGANVNWLYG</sequence>
<evidence type="ECO:0000313" key="2">
    <source>
        <dbReference type="EMBL" id="KAK2958371.1"/>
    </source>
</evidence>
<evidence type="ECO:0000313" key="3">
    <source>
        <dbReference type="Proteomes" id="UP001281761"/>
    </source>
</evidence>
<protein>
    <submittedName>
        <fullName evidence="2">Uncharacterized protein</fullName>
    </submittedName>
</protein>
<keyword evidence="3" id="KW-1185">Reference proteome</keyword>
<dbReference type="Proteomes" id="UP001281761">
    <property type="component" value="Unassembled WGS sequence"/>
</dbReference>
<comment type="caution">
    <text evidence="2">The sequence shown here is derived from an EMBL/GenBank/DDBJ whole genome shotgun (WGS) entry which is preliminary data.</text>
</comment>
<gene>
    <name evidence="2" type="ORF">BLNAU_6641</name>
</gene>
<reference evidence="2 3" key="1">
    <citation type="journal article" date="2022" name="bioRxiv">
        <title>Genomics of Preaxostyla Flagellates Illuminates Evolutionary Transitions and the Path Towards Mitochondrial Loss.</title>
        <authorList>
            <person name="Novak L.V.F."/>
            <person name="Treitli S.C."/>
            <person name="Pyrih J."/>
            <person name="Halakuc P."/>
            <person name="Pipaliya S.V."/>
            <person name="Vacek V."/>
            <person name="Brzon O."/>
            <person name="Soukal P."/>
            <person name="Eme L."/>
            <person name="Dacks J.B."/>
            <person name="Karnkowska A."/>
            <person name="Elias M."/>
            <person name="Hampl V."/>
        </authorList>
    </citation>
    <scope>NUCLEOTIDE SEQUENCE [LARGE SCALE GENOMIC DNA]</scope>
    <source>
        <strain evidence="2">NAU3</strain>
        <tissue evidence="2">Gut</tissue>
    </source>
</reference>
<feature type="region of interest" description="Disordered" evidence="1">
    <location>
        <begin position="1"/>
        <end position="35"/>
    </location>
</feature>
<organism evidence="2 3">
    <name type="scientific">Blattamonas nauphoetae</name>
    <dbReference type="NCBI Taxonomy" id="2049346"/>
    <lineage>
        <taxon>Eukaryota</taxon>
        <taxon>Metamonada</taxon>
        <taxon>Preaxostyla</taxon>
        <taxon>Oxymonadida</taxon>
        <taxon>Blattamonas</taxon>
    </lineage>
</organism>
<evidence type="ECO:0000256" key="1">
    <source>
        <dbReference type="SAM" id="MobiDB-lite"/>
    </source>
</evidence>